<dbReference type="PANTHER" id="PTHR10127:SF850">
    <property type="entry name" value="METALLOENDOPEPTIDASE"/>
    <property type="match status" value="1"/>
</dbReference>
<feature type="domain" description="Peptidase M12A" evidence="3">
    <location>
        <begin position="92"/>
        <end position="289"/>
    </location>
</feature>
<feature type="binding site" evidence="1">
    <location>
        <position position="199"/>
    </location>
    <ligand>
        <name>Zn(2+)</name>
        <dbReference type="ChEBI" id="CHEBI:29105"/>
        <note>catalytic</note>
    </ligand>
</feature>
<feature type="binding site" evidence="1">
    <location>
        <position position="189"/>
    </location>
    <ligand>
        <name>Zn(2+)</name>
        <dbReference type="ChEBI" id="CHEBI:29105"/>
        <note>catalytic</note>
    </ligand>
</feature>
<protein>
    <submittedName>
        <fullName evidence="4">Flavastacin</fullName>
    </submittedName>
</protein>
<dbReference type="Pfam" id="PF14200">
    <property type="entry name" value="RicinB_lectin_2"/>
    <property type="match status" value="1"/>
</dbReference>
<accession>A0A0J7I068</accession>
<dbReference type="InterPro" id="IPR006026">
    <property type="entry name" value="Peptidase_Metallo"/>
</dbReference>
<dbReference type="InterPro" id="IPR024079">
    <property type="entry name" value="MetalloPept_cat_dom_sf"/>
</dbReference>
<evidence type="ECO:0000256" key="2">
    <source>
        <dbReference type="SAM" id="SignalP"/>
    </source>
</evidence>
<comment type="cofactor">
    <cofactor evidence="1">
        <name>Zn(2+)</name>
        <dbReference type="ChEBI" id="CHEBI:29105"/>
    </cofactor>
    <text evidence="1">Binds 1 zinc ion per subunit.</text>
</comment>
<evidence type="ECO:0000313" key="4">
    <source>
        <dbReference type="EMBL" id="KMQ59359.1"/>
    </source>
</evidence>
<dbReference type="CDD" id="cd00161">
    <property type="entry name" value="beta-trefoil_Ricin-like"/>
    <property type="match status" value="1"/>
</dbReference>
<dbReference type="GO" id="GO:0008270">
    <property type="term" value="F:zinc ion binding"/>
    <property type="evidence" value="ECO:0007669"/>
    <property type="project" value="UniProtKB-UniRule"/>
</dbReference>
<dbReference type="PANTHER" id="PTHR10127">
    <property type="entry name" value="DISCOIDIN, CUB, EGF, LAMININ , AND ZINC METALLOPROTEASE DOMAIN CONTAINING"/>
    <property type="match status" value="1"/>
</dbReference>
<dbReference type="Pfam" id="PF01400">
    <property type="entry name" value="Astacin"/>
    <property type="match status" value="1"/>
</dbReference>
<evidence type="ECO:0000256" key="1">
    <source>
        <dbReference type="PROSITE-ProRule" id="PRU01211"/>
    </source>
</evidence>
<evidence type="ECO:0000313" key="5">
    <source>
        <dbReference type="Proteomes" id="UP000036261"/>
    </source>
</evidence>
<keyword evidence="1" id="KW-0645">Protease</keyword>
<dbReference type="AlphaFoldDB" id="A0A0J7I068"/>
<feature type="binding site" evidence="1">
    <location>
        <position position="193"/>
    </location>
    <ligand>
        <name>Zn(2+)</name>
        <dbReference type="ChEBI" id="CHEBI:29105"/>
        <note>catalytic</note>
    </ligand>
</feature>
<dbReference type="InterPro" id="IPR000772">
    <property type="entry name" value="Ricin_B_lectin"/>
</dbReference>
<sequence length="443" mass="48615">MTSKLLLLSGCLVLALNSCRSDLENTQADPIDQTTTNLDGTKVHKLLINGKYTYVNEVNGEYFYADDLTISAEQFDKLKMQANSELSTSEKSTIVSSFIKTWPNATVYYTLPSQGTLSTQSYNTFLTNINKAFDLISTGTNVQFVERTNQTEYITFTYTTTNSSPLGWQKNRVNGIKIYNTTYPAIIAHEIMHSMGIMHEQCRPDRDQYIIVDVNRATEGSRHNFNLYNDYAGHGAFDFGSVMMYQSTDFAIDPTKPVMTKLDGSTFTKQRTGLSAGDYAGINHLYGPVNATSAVNGTYTMTTSLATDKNLGISGTTATDGTTVVLNAASTGNNQRFTFTKSDHGYYIIKSSLDPTKVLTVKSGGTANGTAVELRTDASTDSQKWLLFNLGNNGFGFAPKNAPSLRLEVKNGLTTNLTPIVIGTTDQSVQPSTKQRFKLTKVN</sequence>
<keyword evidence="5" id="KW-1185">Reference proteome</keyword>
<dbReference type="CDD" id="cd04280">
    <property type="entry name" value="ZnMc_astacin_like"/>
    <property type="match status" value="1"/>
</dbReference>
<feature type="chain" id="PRO_5005287755" evidence="2">
    <location>
        <begin position="21"/>
        <end position="443"/>
    </location>
</feature>
<name>A0A0J7I068_9FLAO</name>
<organism evidence="4 5">
    <name type="scientific">Chryseobacterium angstadtii</name>
    <dbReference type="NCBI Taxonomy" id="558151"/>
    <lineage>
        <taxon>Bacteria</taxon>
        <taxon>Pseudomonadati</taxon>
        <taxon>Bacteroidota</taxon>
        <taxon>Flavobacteriia</taxon>
        <taxon>Flavobacteriales</taxon>
        <taxon>Weeksellaceae</taxon>
        <taxon>Chryseobacterium group</taxon>
        <taxon>Chryseobacterium</taxon>
    </lineage>
</organism>
<dbReference type="Gene3D" id="2.80.10.50">
    <property type="match status" value="1"/>
</dbReference>
<comment type="caution">
    <text evidence="1">Lacks conserved residue(s) required for the propagation of feature annotation.</text>
</comment>
<proteinExistence type="predicted"/>
<dbReference type="SMART" id="SM00235">
    <property type="entry name" value="ZnMc"/>
    <property type="match status" value="1"/>
</dbReference>
<keyword evidence="1" id="KW-0378">Hydrolase</keyword>
<reference evidence="4 5" key="1">
    <citation type="journal article" date="2013" name="Int. J. Syst. Evol. Microbiol.">
        <title>Chryseobacterium angstadtii sp. nov., isolated from a newt tank.</title>
        <authorList>
            <person name="Kirk K.E."/>
            <person name="Hoffman J.A."/>
            <person name="Smith K.A."/>
            <person name="Strahan B.L."/>
            <person name="Failor K.C."/>
            <person name="Krebs J.E."/>
            <person name="Gale A.N."/>
            <person name="Do T.D."/>
            <person name="Sontag T.C."/>
            <person name="Batties A.M."/>
            <person name="Mistiszyn K."/>
            <person name="Newman J.D."/>
        </authorList>
    </citation>
    <scope>NUCLEOTIDE SEQUENCE [LARGE SCALE GENOMIC DNA]</scope>
    <source>
        <strain evidence="4 5">KM</strain>
    </source>
</reference>
<keyword evidence="1" id="KW-0479">Metal-binding</keyword>
<dbReference type="GO" id="GO:0004222">
    <property type="term" value="F:metalloendopeptidase activity"/>
    <property type="evidence" value="ECO:0007669"/>
    <property type="project" value="UniProtKB-UniRule"/>
</dbReference>
<keyword evidence="1" id="KW-0482">Metalloprotease</keyword>
<dbReference type="RefSeq" id="WP_048508415.1">
    <property type="nucleotide sequence ID" value="NZ_LFND01000007.1"/>
</dbReference>
<feature type="signal peptide" evidence="2">
    <location>
        <begin position="1"/>
        <end position="20"/>
    </location>
</feature>
<dbReference type="GO" id="GO:0006508">
    <property type="term" value="P:proteolysis"/>
    <property type="evidence" value="ECO:0007669"/>
    <property type="project" value="UniProtKB-KW"/>
</dbReference>
<gene>
    <name evidence="4" type="ORF">ACM46_19800</name>
</gene>
<comment type="caution">
    <text evidence="4">The sequence shown here is derived from an EMBL/GenBank/DDBJ whole genome shotgun (WGS) entry which is preliminary data.</text>
</comment>
<dbReference type="PROSITE" id="PS51864">
    <property type="entry name" value="ASTACIN"/>
    <property type="match status" value="1"/>
</dbReference>
<dbReference type="SUPFAM" id="SSF55486">
    <property type="entry name" value="Metalloproteases ('zincins'), catalytic domain"/>
    <property type="match status" value="1"/>
</dbReference>
<dbReference type="InterPro" id="IPR035992">
    <property type="entry name" value="Ricin_B-like_lectins"/>
</dbReference>
<dbReference type="InterPro" id="IPR001506">
    <property type="entry name" value="Peptidase_M12A"/>
</dbReference>
<dbReference type="SUPFAM" id="SSF50370">
    <property type="entry name" value="Ricin B-like lectins"/>
    <property type="match status" value="1"/>
</dbReference>
<dbReference type="PRINTS" id="PR00480">
    <property type="entry name" value="ASTACIN"/>
</dbReference>
<dbReference type="SMART" id="SM00458">
    <property type="entry name" value="RICIN"/>
    <property type="match status" value="1"/>
</dbReference>
<dbReference type="PATRIC" id="fig|558151.6.peg.4166"/>
<dbReference type="InterPro" id="IPR034035">
    <property type="entry name" value="Astacin-like_dom"/>
</dbReference>
<evidence type="ECO:0000259" key="3">
    <source>
        <dbReference type="PROSITE" id="PS51864"/>
    </source>
</evidence>
<dbReference type="STRING" id="558151.ACM46_19800"/>
<dbReference type="PROSITE" id="PS50231">
    <property type="entry name" value="RICIN_B_LECTIN"/>
    <property type="match status" value="1"/>
</dbReference>
<keyword evidence="1" id="KW-0862">Zinc</keyword>
<dbReference type="OrthoDB" id="8455098at2"/>
<feature type="active site" evidence="1">
    <location>
        <position position="190"/>
    </location>
</feature>
<dbReference type="EMBL" id="LFND01000007">
    <property type="protein sequence ID" value="KMQ59359.1"/>
    <property type="molecule type" value="Genomic_DNA"/>
</dbReference>
<dbReference type="Proteomes" id="UP000036261">
    <property type="component" value="Unassembled WGS sequence"/>
</dbReference>
<dbReference type="Gene3D" id="3.40.390.10">
    <property type="entry name" value="Collagenase (Catalytic Domain)"/>
    <property type="match status" value="1"/>
</dbReference>
<keyword evidence="2" id="KW-0732">Signal</keyword>